<dbReference type="Pfam" id="PF07992">
    <property type="entry name" value="Pyr_redox_2"/>
    <property type="match status" value="1"/>
</dbReference>
<dbReference type="PANTHER" id="PTHR42949">
    <property type="entry name" value="ANAEROBIC GLYCEROL-3-PHOSPHATE DEHYDROGENASE SUBUNIT B"/>
    <property type="match status" value="1"/>
</dbReference>
<dbReference type="PRINTS" id="PR00469">
    <property type="entry name" value="PNDRDTASEII"/>
</dbReference>
<keyword evidence="1" id="KW-0560">Oxidoreductase</keyword>
<dbReference type="EMBL" id="BMEY01000007">
    <property type="protein sequence ID" value="GGA74279.1"/>
    <property type="molecule type" value="Genomic_DNA"/>
</dbReference>
<dbReference type="PANTHER" id="PTHR42949:SF3">
    <property type="entry name" value="ANAEROBIC GLYCEROL-3-PHOSPHATE DEHYDROGENASE SUBUNIT B"/>
    <property type="match status" value="1"/>
</dbReference>
<dbReference type="Proteomes" id="UP000613512">
    <property type="component" value="Unassembled WGS sequence"/>
</dbReference>
<gene>
    <name evidence="3" type="primary">soxA</name>
    <name evidence="3" type="ORF">GCM10008025_17540</name>
</gene>
<dbReference type="InterPro" id="IPR023753">
    <property type="entry name" value="FAD/NAD-binding_dom"/>
</dbReference>
<name>A0A916W7L3_9BACI</name>
<feature type="domain" description="FAD/NAD(P)-binding" evidence="2">
    <location>
        <begin position="4"/>
        <end position="344"/>
    </location>
</feature>
<proteinExistence type="predicted"/>
<keyword evidence="4" id="KW-1185">Reference proteome</keyword>
<evidence type="ECO:0000259" key="2">
    <source>
        <dbReference type="Pfam" id="PF07992"/>
    </source>
</evidence>
<evidence type="ECO:0000256" key="1">
    <source>
        <dbReference type="ARBA" id="ARBA00023002"/>
    </source>
</evidence>
<dbReference type="GO" id="GO:0016491">
    <property type="term" value="F:oxidoreductase activity"/>
    <property type="evidence" value="ECO:0007669"/>
    <property type="project" value="UniProtKB-KW"/>
</dbReference>
<reference evidence="3" key="1">
    <citation type="journal article" date="2014" name="Int. J. Syst. Evol. Microbiol.">
        <title>Complete genome sequence of Corynebacterium casei LMG S-19264T (=DSM 44701T), isolated from a smear-ripened cheese.</title>
        <authorList>
            <consortium name="US DOE Joint Genome Institute (JGI-PGF)"/>
            <person name="Walter F."/>
            <person name="Albersmeier A."/>
            <person name="Kalinowski J."/>
            <person name="Ruckert C."/>
        </authorList>
    </citation>
    <scope>NUCLEOTIDE SEQUENCE</scope>
    <source>
        <strain evidence="3">CGMCC 1.12408</strain>
    </source>
</reference>
<comment type="caution">
    <text evidence="3">The sequence shown here is derived from an EMBL/GenBank/DDBJ whole genome shotgun (WGS) entry which is preliminary data.</text>
</comment>
<evidence type="ECO:0000313" key="3">
    <source>
        <dbReference type="EMBL" id="GGA74279.1"/>
    </source>
</evidence>
<dbReference type="InterPro" id="IPR036188">
    <property type="entry name" value="FAD/NAD-bd_sf"/>
</dbReference>
<dbReference type="SUPFAM" id="SSF51905">
    <property type="entry name" value="FAD/NAD(P)-binding domain"/>
    <property type="match status" value="1"/>
</dbReference>
<dbReference type="AlphaFoldDB" id="A0A916W7L3"/>
<organism evidence="3 4">
    <name type="scientific">Ornithinibacillus halotolerans</name>
    <dbReference type="NCBI Taxonomy" id="1274357"/>
    <lineage>
        <taxon>Bacteria</taxon>
        <taxon>Bacillati</taxon>
        <taxon>Bacillota</taxon>
        <taxon>Bacilli</taxon>
        <taxon>Bacillales</taxon>
        <taxon>Bacillaceae</taxon>
        <taxon>Ornithinibacillus</taxon>
    </lineage>
</organism>
<reference evidence="3" key="2">
    <citation type="submission" date="2020-09" db="EMBL/GenBank/DDBJ databases">
        <authorList>
            <person name="Sun Q."/>
            <person name="Zhou Y."/>
        </authorList>
    </citation>
    <scope>NUCLEOTIDE SEQUENCE</scope>
    <source>
        <strain evidence="3">CGMCC 1.12408</strain>
    </source>
</reference>
<accession>A0A916W7L3</accession>
<dbReference type="RefSeq" id="WP_373284716.1">
    <property type="nucleotide sequence ID" value="NZ_BMEY01000007.1"/>
</dbReference>
<sequence>MQIYDVVIIGAGPAGLAAAIQCRENNLDVVVLDEFPRAGGRLLGQLHQEPNGQWWNGIEESKALLERAESLETDIQLGVSVHHIEKLDDQFVIHTKKKYFHTRNVLIATGAAESPAPIPGWTLPGVMSIGAAQVMTNVHRVKVGEKGIIVGVNVLSAAIARELQLAGIELHSMALPTRNVVVDEQSDPRLVMDRLSRIAHLAPSKFIQLGSKFAKYKFVQSLALKYYPTNGIKMWGMPIYLNKAIKQINGTDKVESVTMVDVTINGDIVENSEKEIPVDFVCIAGGLYPLAELAAVVGCPFIYSEELGGHIPIHNETMETPVKGIYVAGNITGIESSKVAREQGKVAGLAIAHKELNSIDIEEKLQAAVRNVVATRDAASIQFHPGISEGRKKVSTAFQETMKTQKELELVR</sequence>
<evidence type="ECO:0000313" key="4">
    <source>
        <dbReference type="Proteomes" id="UP000613512"/>
    </source>
</evidence>
<dbReference type="Gene3D" id="3.50.50.60">
    <property type="entry name" value="FAD/NAD(P)-binding domain"/>
    <property type="match status" value="3"/>
</dbReference>
<protein>
    <submittedName>
        <fullName evidence="3">Sarcosine oxidase subunit alpha</fullName>
    </submittedName>
</protein>
<dbReference type="PRINTS" id="PR00368">
    <property type="entry name" value="FADPNR"/>
</dbReference>
<dbReference type="InterPro" id="IPR051691">
    <property type="entry name" value="Metab_Enz_Cyan_OpOx_G3PDH"/>
</dbReference>